<accession>A0ABY2L0F4</accession>
<dbReference type="EMBL" id="RQFD01000019">
    <property type="protein sequence ID" value="TGK45913.1"/>
    <property type="molecule type" value="Genomic_DNA"/>
</dbReference>
<keyword evidence="2" id="KW-1185">Reference proteome</keyword>
<proteinExistence type="predicted"/>
<dbReference type="NCBIfam" id="NF033447">
    <property type="entry name" value="BrxE_fam"/>
    <property type="match status" value="1"/>
</dbReference>
<sequence length="200" mass="22570">MTNSEVNTGFKLSTETLDSILFIRFLVSRLGEASRFSWWDKNLDATDIEGGGSFFQKLLPSENNKVGLISAVEATTQSAKSFEWKRLADANNQKISLSIFIAPPSIESDLGDRIFHWKLFPNEIPSNVLKIINSSFDKEGLIETFKSQIKDLAIPATEGTSFGVKIKENLDLDSLSLDSYKKLLYAIELKQGEWKMPYYE</sequence>
<evidence type="ECO:0000313" key="2">
    <source>
        <dbReference type="Proteomes" id="UP000297617"/>
    </source>
</evidence>
<protein>
    <submittedName>
        <fullName evidence="1">BREX-6 system BrxE protein</fullName>
    </submittedName>
</protein>
<dbReference type="RefSeq" id="WP_135754991.1">
    <property type="nucleotide sequence ID" value="NZ_RQFD01000019.1"/>
</dbReference>
<dbReference type="InterPro" id="IPR058690">
    <property type="entry name" value="BrxE"/>
</dbReference>
<name>A0ABY2L0F4_9LEPT</name>
<dbReference type="Pfam" id="PF26412">
    <property type="entry name" value="BrxE"/>
    <property type="match status" value="1"/>
</dbReference>
<organism evidence="1 2">
    <name type="scientific">Leptospira bouyouniensis</name>
    <dbReference type="NCBI Taxonomy" id="2484911"/>
    <lineage>
        <taxon>Bacteria</taxon>
        <taxon>Pseudomonadati</taxon>
        <taxon>Spirochaetota</taxon>
        <taxon>Spirochaetia</taxon>
        <taxon>Leptospirales</taxon>
        <taxon>Leptospiraceae</taxon>
        <taxon>Leptospira</taxon>
    </lineage>
</organism>
<dbReference type="NCBIfam" id="NF033448">
    <property type="entry name" value="BREX_6_BrxE"/>
    <property type="match status" value="1"/>
</dbReference>
<comment type="caution">
    <text evidence="1">The sequence shown here is derived from an EMBL/GenBank/DDBJ whole genome shotgun (WGS) entry which is preliminary data.</text>
</comment>
<evidence type="ECO:0000313" key="1">
    <source>
        <dbReference type="EMBL" id="TGK45913.1"/>
    </source>
</evidence>
<reference evidence="2" key="1">
    <citation type="journal article" date="2019" name="PLoS Negl. Trop. Dis.">
        <title>Revisiting the worldwide diversity of Leptospira species in the environment.</title>
        <authorList>
            <person name="Vincent A.T."/>
            <person name="Schiettekatte O."/>
            <person name="Bourhy P."/>
            <person name="Veyrier F.J."/>
            <person name="Picardeau M."/>
        </authorList>
    </citation>
    <scope>NUCLEOTIDE SEQUENCE [LARGE SCALE GENOMIC DNA]</scope>
    <source>
        <strain evidence="2">201800295</strain>
    </source>
</reference>
<gene>
    <name evidence="1" type="primary">brxE</name>
    <name evidence="1" type="ORF">EHQ10_18590</name>
</gene>
<dbReference type="Proteomes" id="UP000297617">
    <property type="component" value="Unassembled WGS sequence"/>
</dbReference>